<dbReference type="Proteomes" id="UP000447434">
    <property type="component" value="Chromosome 9"/>
</dbReference>
<comment type="caution">
    <text evidence="1">The sequence shown here is derived from an EMBL/GenBank/DDBJ whole genome shotgun (WGS) entry which is preliminary data.</text>
</comment>
<gene>
    <name evidence="1" type="ORF">Lalb_Chr09g0323101</name>
</gene>
<keyword evidence="2" id="KW-1185">Reference proteome</keyword>
<evidence type="ECO:0000313" key="2">
    <source>
        <dbReference type="Proteomes" id="UP000447434"/>
    </source>
</evidence>
<dbReference type="EMBL" id="WOCE01000009">
    <property type="protein sequence ID" value="KAE9606769.1"/>
    <property type="molecule type" value="Genomic_DNA"/>
</dbReference>
<evidence type="ECO:0000313" key="1">
    <source>
        <dbReference type="EMBL" id="KAE9606769.1"/>
    </source>
</evidence>
<proteinExistence type="predicted"/>
<sequence length="87" mass="9648">MPAKSLEHVFIDASLTALYWTSDLPTLCQSQFPTGHLPSQPGSATLAKAKSVLVIWQVRLSHLLGQAKVRIIHCLVKMGQARDIYTY</sequence>
<organism evidence="1 2">
    <name type="scientific">Lupinus albus</name>
    <name type="common">White lupine</name>
    <name type="synonym">Lupinus termis</name>
    <dbReference type="NCBI Taxonomy" id="3870"/>
    <lineage>
        <taxon>Eukaryota</taxon>
        <taxon>Viridiplantae</taxon>
        <taxon>Streptophyta</taxon>
        <taxon>Embryophyta</taxon>
        <taxon>Tracheophyta</taxon>
        <taxon>Spermatophyta</taxon>
        <taxon>Magnoliopsida</taxon>
        <taxon>eudicotyledons</taxon>
        <taxon>Gunneridae</taxon>
        <taxon>Pentapetalae</taxon>
        <taxon>rosids</taxon>
        <taxon>fabids</taxon>
        <taxon>Fabales</taxon>
        <taxon>Fabaceae</taxon>
        <taxon>Papilionoideae</taxon>
        <taxon>50 kb inversion clade</taxon>
        <taxon>genistoids sensu lato</taxon>
        <taxon>core genistoids</taxon>
        <taxon>Genisteae</taxon>
        <taxon>Lupinus</taxon>
    </lineage>
</organism>
<dbReference type="AlphaFoldDB" id="A0A6A4PZI1"/>
<reference evidence="2" key="1">
    <citation type="journal article" date="2020" name="Nat. Commun.">
        <title>Genome sequence of the cluster root forming white lupin.</title>
        <authorList>
            <person name="Hufnagel B."/>
            <person name="Marques A."/>
            <person name="Soriano A."/>
            <person name="Marques L."/>
            <person name="Divol F."/>
            <person name="Doumas P."/>
            <person name="Sallet E."/>
            <person name="Mancinotti D."/>
            <person name="Carrere S."/>
            <person name="Marande W."/>
            <person name="Arribat S."/>
            <person name="Keller J."/>
            <person name="Huneau C."/>
            <person name="Blein T."/>
            <person name="Aime D."/>
            <person name="Laguerre M."/>
            <person name="Taylor J."/>
            <person name="Schubert V."/>
            <person name="Nelson M."/>
            <person name="Geu-Flores F."/>
            <person name="Crespi M."/>
            <person name="Gallardo-Guerrero K."/>
            <person name="Delaux P.-M."/>
            <person name="Salse J."/>
            <person name="Berges H."/>
            <person name="Guyot R."/>
            <person name="Gouzy J."/>
            <person name="Peret B."/>
        </authorList>
    </citation>
    <scope>NUCLEOTIDE SEQUENCE [LARGE SCALE GENOMIC DNA]</scope>
    <source>
        <strain evidence="2">cv. Amiga</strain>
    </source>
</reference>
<name>A0A6A4PZI1_LUPAL</name>
<accession>A0A6A4PZI1</accession>
<protein>
    <submittedName>
        <fullName evidence="1">Uncharacterized protein</fullName>
    </submittedName>
</protein>